<reference evidence="1" key="1">
    <citation type="journal article" date="2021" name="Nat. Commun.">
        <title>Genetic determinants of endophytism in the Arabidopsis root mycobiome.</title>
        <authorList>
            <person name="Mesny F."/>
            <person name="Miyauchi S."/>
            <person name="Thiergart T."/>
            <person name="Pickel B."/>
            <person name="Atanasova L."/>
            <person name="Karlsson M."/>
            <person name="Huettel B."/>
            <person name="Barry K.W."/>
            <person name="Haridas S."/>
            <person name="Chen C."/>
            <person name="Bauer D."/>
            <person name="Andreopoulos W."/>
            <person name="Pangilinan J."/>
            <person name="LaButti K."/>
            <person name="Riley R."/>
            <person name="Lipzen A."/>
            <person name="Clum A."/>
            <person name="Drula E."/>
            <person name="Henrissat B."/>
            <person name="Kohler A."/>
            <person name="Grigoriev I.V."/>
            <person name="Martin F.M."/>
            <person name="Hacquard S."/>
        </authorList>
    </citation>
    <scope>NUCLEOTIDE SEQUENCE</scope>
    <source>
        <strain evidence="1">MPI-CAGE-AT-0021</strain>
    </source>
</reference>
<sequence>MKYRPHTLDDKEATSVQDKVLVGQDGRGQVNEVFQGSFVINFVSMLFCCQHKLLVCFGARVDRNGNQRAVSELNSGVLRCQGGHWHPKVHQSPSEDRYSIKYNHIVNHIQVLNSIADLGGDANAFVAMQVFGAKLNVVSMQVAAAYDRGVQLHDEVGFPSKTVGAGISIIETFNSPLKERTASYIVSNAQLRDGTHGSHDKARNPGQSVI</sequence>
<evidence type="ECO:0000313" key="1">
    <source>
        <dbReference type="EMBL" id="KAH7124904.1"/>
    </source>
</evidence>
<name>A0A9P9DTT0_9HYPO</name>
<dbReference type="Proteomes" id="UP000717696">
    <property type="component" value="Unassembled WGS sequence"/>
</dbReference>
<dbReference type="EMBL" id="JAGMUU010000024">
    <property type="protein sequence ID" value="KAH7124904.1"/>
    <property type="molecule type" value="Genomic_DNA"/>
</dbReference>
<dbReference type="AlphaFoldDB" id="A0A9P9DTT0"/>
<comment type="caution">
    <text evidence="1">The sequence shown here is derived from an EMBL/GenBank/DDBJ whole genome shotgun (WGS) entry which is preliminary data.</text>
</comment>
<organism evidence="1 2">
    <name type="scientific">Dactylonectria estremocensis</name>
    <dbReference type="NCBI Taxonomy" id="1079267"/>
    <lineage>
        <taxon>Eukaryota</taxon>
        <taxon>Fungi</taxon>
        <taxon>Dikarya</taxon>
        <taxon>Ascomycota</taxon>
        <taxon>Pezizomycotina</taxon>
        <taxon>Sordariomycetes</taxon>
        <taxon>Hypocreomycetidae</taxon>
        <taxon>Hypocreales</taxon>
        <taxon>Nectriaceae</taxon>
        <taxon>Dactylonectria</taxon>
    </lineage>
</organism>
<proteinExistence type="predicted"/>
<accession>A0A9P9DTT0</accession>
<keyword evidence="2" id="KW-1185">Reference proteome</keyword>
<protein>
    <submittedName>
        <fullName evidence="1">Uncharacterized protein</fullName>
    </submittedName>
</protein>
<gene>
    <name evidence="1" type="ORF">B0J13DRAFT_531179</name>
</gene>
<evidence type="ECO:0000313" key="2">
    <source>
        <dbReference type="Proteomes" id="UP000717696"/>
    </source>
</evidence>